<feature type="compositionally biased region" description="Low complexity" evidence="1">
    <location>
        <begin position="27"/>
        <end position="44"/>
    </location>
</feature>
<dbReference type="AlphaFoldDB" id="A0A0A1U8G5"/>
<feature type="region of interest" description="Disordered" evidence="1">
    <location>
        <begin position="1"/>
        <end position="72"/>
    </location>
</feature>
<protein>
    <submittedName>
        <fullName evidence="2">Uncharacterized protein</fullName>
    </submittedName>
</protein>
<organism evidence="2 3">
    <name type="scientific">Entamoeba invadens IP1</name>
    <dbReference type="NCBI Taxonomy" id="370355"/>
    <lineage>
        <taxon>Eukaryota</taxon>
        <taxon>Amoebozoa</taxon>
        <taxon>Evosea</taxon>
        <taxon>Archamoebae</taxon>
        <taxon>Mastigamoebida</taxon>
        <taxon>Entamoebidae</taxon>
        <taxon>Entamoeba</taxon>
    </lineage>
</organism>
<dbReference type="Pfam" id="PF09713">
    <property type="entry name" value="A_thal_3526"/>
    <property type="match status" value="1"/>
</dbReference>
<dbReference type="KEGG" id="eiv:EIN_226460"/>
<reference evidence="2 3" key="1">
    <citation type="submission" date="2012-10" db="EMBL/GenBank/DDBJ databases">
        <authorList>
            <person name="Zafar N."/>
            <person name="Inman J."/>
            <person name="Hall N."/>
            <person name="Lorenzi H."/>
            <person name="Caler E."/>
        </authorList>
    </citation>
    <scope>NUCLEOTIDE SEQUENCE [LARGE SCALE GENOMIC DNA]</scope>
    <source>
        <strain evidence="2 3">IP1</strain>
    </source>
</reference>
<dbReference type="NCBIfam" id="TIGR01589">
    <property type="entry name" value="A_thal_3526"/>
    <property type="match status" value="1"/>
</dbReference>
<dbReference type="Proteomes" id="UP000014680">
    <property type="component" value="Unassembled WGS sequence"/>
</dbReference>
<keyword evidence="3" id="KW-1185">Reference proteome</keyword>
<sequence length="199" mass="22923">MNPAANGSVISNPMSAGQPQTQERPMSSSQFQYGYQQPPQYNSPAMYPPQRGGFPSGGYQQPVQPQQIPPPQQQGYVDISLIQGLIEQYLQFYYNDEEIIRELERKNISAEMTSYILTKLREQNPNYFKAYEIRLTIKNQISRFNDLVQRHLVSSNPQQMEQQPQQPPQQFQQDMYQQDYTGVNYPSDAFQGDQPMGGL</sequence>
<dbReference type="PANTHER" id="PTHR31871">
    <property type="entry name" value="OS02G0137100 PROTEIN"/>
    <property type="match status" value="1"/>
</dbReference>
<feature type="compositionally biased region" description="Polar residues" evidence="1">
    <location>
        <begin position="8"/>
        <end position="26"/>
    </location>
</feature>
<dbReference type="OrthoDB" id="1620396at2759"/>
<proteinExistence type="predicted"/>
<gene>
    <name evidence="2" type="ORF">EIN_226460</name>
</gene>
<dbReference type="PANTHER" id="PTHR31871:SF1">
    <property type="entry name" value="HISTIDINE-TRNA LIGASE"/>
    <property type="match status" value="1"/>
</dbReference>
<evidence type="ECO:0000313" key="3">
    <source>
        <dbReference type="Proteomes" id="UP000014680"/>
    </source>
</evidence>
<name>A0A0A1U8G5_ENTIV</name>
<dbReference type="GeneID" id="14887034"/>
<dbReference type="OMA" id="SAEMTSY"/>
<dbReference type="RefSeq" id="XP_004255044.1">
    <property type="nucleotide sequence ID" value="XM_004254996.1"/>
</dbReference>
<dbReference type="EMBL" id="KB206756">
    <property type="protein sequence ID" value="ELP88273.1"/>
    <property type="molecule type" value="Genomic_DNA"/>
</dbReference>
<accession>A0A0A1U8G5</accession>
<evidence type="ECO:0000256" key="1">
    <source>
        <dbReference type="SAM" id="MobiDB-lite"/>
    </source>
</evidence>
<dbReference type="VEuPathDB" id="AmoebaDB:EIN_226460"/>
<dbReference type="InterPro" id="IPR006476">
    <property type="entry name" value="CHP01589_pln"/>
</dbReference>
<evidence type="ECO:0000313" key="2">
    <source>
        <dbReference type="EMBL" id="ELP88273.1"/>
    </source>
</evidence>